<evidence type="ECO:0000256" key="1">
    <source>
        <dbReference type="SAM" id="Phobius"/>
    </source>
</evidence>
<evidence type="ECO:0000313" key="2">
    <source>
        <dbReference type="EMBL" id="HJA72408.1"/>
    </source>
</evidence>
<dbReference type="EMBL" id="DWZA01000104">
    <property type="protein sequence ID" value="HJA72408.1"/>
    <property type="molecule type" value="Genomic_DNA"/>
</dbReference>
<reference evidence="2" key="1">
    <citation type="journal article" date="2021" name="PeerJ">
        <title>Extensive microbial diversity within the chicken gut microbiome revealed by metagenomics and culture.</title>
        <authorList>
            <person name="Gilroy R."/>
            <person name="Ravi A."/>
            <person name="Getino M."/>
            <person name="Pursley I."/>
            <person name="Horton D.L."/>
            <person name="Alikhan N.F."/>
            <person name="Baker D."/>
            <person name="Gharbi K."/>
            <person name="Hall N."/>
            <person name="Watson M."/>
            <person name="Adriaenssens E.M."/>
            <person name="Foster-Nyarko E."/>
            <person name="Jarju S."/>
            <person name="Secka A."/>
            <person name="Antonio M."/>
            <person name="Oren A."/>
            <person name="Chaudhuri R.R."/>
            <person name="La Ragione R."/>
            <person name="Hildebrand F."/>
            <person name="Pallen M.J."/>
        </authorList>
    </citation>
    <scope>NUCLEOTIDE SEQUENCE</scope>
    <source>
        <strain evidence="2">CHK178-16964</strain>
    </source>
</reference>
<dbReference type="AlphaFoldDB" id="A0A9D2HLB3"/>
<comment type="caution">
    <text evidence="2">The sequence shown here is derived from an EMBL/GenBank/DDBJ whole genome shotgun (WGS) entry which is preliminary data.</text>
</comment>
<protein>
    <submittedName>
        <fullName evidence="2">ABC transporter permease</fullName>
    </submittedName>
</protein>
<keyword evidence="1" id="KW-1133">Transmembrane helix</keyword>
<sequence>MESRLKTLTLFYVGFTSYITLEVLFRGHSFFLMGLVGALCFLINDKINDWISWDIDLCLQGILGACVVTFFELVTGELDKHVLHIGMWDYSDMPFNFDGVICLTFSILWIFVSIYGIVLSDIINYYFLDYGQAPYYRILGRKIALPERPGAPQE</sequence>
<dbReference type="InterPro" id="IPR010540">
    <property type="entry name" value="CmpB_TMEM229"/>
</dbReference>
<dbReference type="Proteomes" id="UP000823900">
    <property type="component" value="Unassembled WGS sequence"/>
</dbReference>
<accession>A0A9D2HLB3</accession>
<proteinExistence type="predicted"/>
<reference evidence="2" key="2">
    <citation type="submission" date="2021-04" db="EMBL/GenBank/DDBJ databases">
        <authorList>
            <person name="Gilroy R."/>
        </authorList>
    </citation>
    <scope>NUCLEOTIDE SEQUENCE</scope>
    <source>
        <strain evidence="2">CHK178-16964</strain>
    </source>
</reference>
<organism evidence="2 3">
    <name type="scientific">Candidatus Lachnoclostridium stercoravium</name>
    <dbReference type="NCBI Taxonomy" id="2838633"/>
    <lineage>
        <taxon>Bacteria</taxon>
        <taxon>Bacillati</taxon>
        <taxon>Bacillota</taxon>
        <taxon>Clostridia</taxon>
        <taxon>Lachnospirales</taxon>
        <taxon>Lachnospiraceae</taxon>
    </lineage>
</organism>
<dbReference type="Pfam" id="PF06541">
    <property type="entry name" value="ABC_trans_CmpB"/>
    <property type="match status" value="1"/>
</dbReference>
<name>A0A9D2HLB3_9FIRM</name>
<feature type="transmembrane region" description="Helical" evidence="1">
    <location>
        <begin position="23"/>
        <end position="43"/>
    </location>
</feature>
<keyword evidence="1" id="KW-0472">Membrane</keyword>
<gene>
    <name evidence="2" type="ORF">IAA07_12695</name>
</gene>
<feature type="transmembrane region" description="Helical" evidence="1">
    <location>
        <begin position="95"/>
        <end position="118"/>
    </location>
</feature>
<keyword evidence="1" id="KW-0812">Transmembrane</keyword>
<evidence type="ECO:0000313" key="3">
    <source>
        <dbReference type="Proteomes" id="UP000823900"/>
    </source>
</evidence>